<gene>
    <name evidence="3" type="ORF">PPRIM_AZ9-3.1.T0420015</name>
</gene>
<evidence type="ECO:0000313" key="4">
    <source>
        <dbReference type="Proteomes" id="UP000688137"/>
    </source>
</evidence>
<evidence type="ECO:0000313" key="3">
    <source>
        <dbReference type="EMBL" id="CAD8068159.1"/>
    </source>
</evidence>
<feature type="coiled-coil region" evidence="1">
    <location>
        <begin position="1039"/>
        <end position="1274"/>
    </location>
</feature>
<dbReference type="OMA" id="CEDDIQR"/>
<reference evidence="3" key="1">
    <citation type="submission" date="2021-01" db="EMBL/GenBank/DDBJ databases">
        <authorList>
            <consortium name="Genoscope - CEA"/>
            <person name="William W."/>
        </authorList>
    </citation>
    <scope>NUCLEOTIDE SEQUENCE</scope>
</reference>
<dbReference type="EMBL" id="CAJJDM010000041">
    <property type="protein sequence ID" value="CAD8068159.1"/>
    <property type="molecule type" value="Genomic_DNA"/>
</dbReference>
<feature type="coiled-coil region" evidence="1">
    <location>
        <begin position="629"/>
        <end position="674"/>
    </location>
</feature>
<keyword evidence="4" id="KW-1185">Reference proteome</keyword>
<feature type="coiled-coil region" evidence="1">
    <location>
        <begin position="820"/>
        <end position="1007"/>
    </location>
</feature>
<evidence type="ECO:0000256" key="2">
    <source>
        <dbReference type="SAM" id="MobiDB-lite"/>
    </source>
</evidence>
<feature type="region of interest" description="Disordered" evidence="2">
    <location>
        <begin position="386"/>
        <end position="428"/>
    </location>
</feature>
<accession>A0A8S1LMW3</accession>
<feature type="compositionally biased region" description="Polar residues" evidence="2">
    <location>
        <begin position="402"/>
        <end position="412"/>
    </location>
</feature>
<sequence length="1295" mass="154030">MFSDQNLGLYVGNEKSQINNGVISRKRRNIRNLDPNVLLQKTQSKNESSIENDSINKIQKLKEKMNLINESQQLLQDTDIMSTLQIKPIQSNLINLYSPLKLPLKQKSSSQYMKKNDDGFLQSPIDNYILKKLEKIAEGNKDQQCIQQFSPERAQIRQVKKLLPIQSLTRHKNSFFGEMTQQRNSVDFQSEQYRDNVNNLLYNLIFRILQITINNNLINNCHSCITNQNNQVLIDTKVSKVLIYFDNNNLLFIIYYFYNNIFKIHNNQFKQIDFHIIMERKPIGEKLSNISALIQKQQQPKEYQFHKSSSQDDQDEMKQYKMIFPNMNKQESQEKNQLKDSDKLQQVQSIIQEQKQFQNDISKLLNRLGKIQEQNPQSNTKTININQQQSPQSPFEQSQNQTPNNRMTQSVSVLPKQGTPAQPPQPIQLFVQNSPINDQQFRNLKEQNVDLLRQIAQLQPLQQVVNDLKLLLQQCNDRIREQQKQIDIILQENIQLKQQIILIDQEKVNNKRQFDDIMANTQLIHQRDMQAIRFQAQENLNALESTWKQQYVLLRTENEAIINNLNTKLAITQKDNQSQQDLINNLLVQNKELQQNLQSRITDLSFTQQTLVQKQQEFEQLQYNYNNSLEKYEINTKQMINQNLEKQQQYEKMILELKQHNDILSQQIVELDQTHKQLISNQQLKVQHHINGKLEEVQKMSIIEKQQIQQHYEEKLNKLNSDKESQINQQQQQIIYLEQKLSILIQENKTLVDQLNKVQKKAENLEQIMITQEAAYQNLTKDSQNKTLSMTKQIQDLNSMIGNFNQNYNNQQTSTRRSDNNEFTDKNIQLEQQLAYKKEEMDLLLHHLDQVFEINRDFENKIKTLQAQLELMEEKSNREQDQYNNQIKQLKQQNEELKQRVEVSIQIEQQKDQQIKELQQKLQEEEILKRKQNDLIQSNEKQQFLEQIKQLKIKNVELINQNEILEQNLKEIKDKYDQSLREQKEQQQRFEEQKLIIEQQIQALQKKNQEQQLPIVNQIKRDFRSNETDKQQTDKDYQIRNLEQKIKENEKKLKDYELKQRTIDDIQNQNKQMIQHYEIKIKELELRIGTYDDQIKLNNKQNSIQLAKIKNLEQQLLTCEDDIQRLSDINQNLENHIAKSSSMKVSSQTNNNIELQKLQEDNLKLQEQLNQIKKEKLKLIQSYDNQINSLQQQNQNNLEQINYLKMENQQIQDNFNDKIQNLKQNIKELQNQINLLKNENSELQIKYDDLNEQNKVLQEQIAKLKKEKAHMTMKLMHSGIANLVSSQVSQVQDKN</sequence>
<dbReference type="Proteomes" id="UP000688137">
    <property type="component" value="Unassembled WGS sequence"/>
</dbReference>
<proteinExistence type="predicted"/>
<feature type="coiled-coil region" evidence="1">
    <location>
        <begin position="709"/>
        <end position="782"/>
    </location>
</feature>
<organism evidence="3 4">
    <name type="scientific">Paramecium primaurelia</name>
    <dbReference type="NCBI Taxonomy" id="5886"/>
    <lineage>
        <taxon>Eukaryota</taxon>
        <taxon>Sar</taxon>
        <taxon>Alveolata</taxon>
        <taxon>Ciliophora</taxon>
        <taxon>Intramacronucleata</taxon>
        <taxon>Oligohymenophorea</taxon>
        <taxon>Peniculida</taxon>
        <taxon>Parameciidae</taxon>
        <taxon>Paramecium</taxon>
    </lineage>
</organism>
<name>A0A8S1LMW3_PARPR</name>
<protein>
    <submittedName>
        <fullName evidence="3">Uncharacterized protein</fullName>
    </submittedName>
</protein>
<feature type="compositionally biased region" description="Low complexity" evidence="2">
    <location>
        <begin position="386"/>
        <end position="401"/>
    </location>
</feature>
<comment type="caution">
    <text evidence="3">The sequence shown here is derived from an EMBL/GenBank/DDBJ whole genome shotgun (WGS) entry which is preliminary data.</text>
</comment>
<feature type="coiled-coil region" evidence="1">
    <location>
        <begin position="465"/>
        <end position="499"/>
    </location>
</feature>
<evidence type="ECO:0000256" key="1">
    <source>
        <dbReference type="SAM" id="Coils"/>
    </source>
</evidence>
<keyword evidence="1" id="KW-0175">Coiled coil</keyword>